<evidence type="ECO:0000256" key="2">
    <source>
        <dbReference type="RuleBase" id="RU003749"/>
    </source>
</evidence>
<dbReference type="SUPFAM" id="SSF52091">
    <property type="entry name" value="SpoIIaa-like"/>
    <property type="match status" value="1"/>
</dbReference>
<dbReference type="InterPro" id="IPR002645">
    <property type="entry name" value="STAS_dom"/>
</dbReference>
<feature type="domain" description="STAS" evidence="3">
    <location>
        <begin position="25"/>
        <end position="113"/>
    </location>
</feature>
<reference evidence="4" key="1">
    <citation type="submission" date="2022-11" db="EMBL/GenBank/DDBJ databases">
        <authorList>
            <person name="Somphong A."/>
            <person name="Phongsopitanun W."/>
        </authorList>
    </citation>
    <scope>NUCLEOTIDE SEQUENCE</scope>
    <source>
        <strain evidence="4">Pm04-4</strain>
    </source>
</reference>
<evidence type="ECO:0000256" key="1">
    <source>
        <dbReference type="ARBA" id="ARBA00009013"/>
    </source>
</evidence>
<evidence type="ECO:0000313" key="4">
    <source>
        <dbReference type="EMBL" id="MCY1144155.1"/>
    </source>
</evidence>
<dbReference type="Pfam" id="PF01740">
    <property type="entry name" value="STAS"/>
    <property type="match status" value="1"/>
</dbReference>
<comment type="caution">
    <text evidence="4">The sequence shown here is derived from an EMBL/GenBank/DDBJ whole genome shotgun (WGS) entry which is preliminary data.</text>
</comment>
<dbReference type="NCBIfam" id="TIGR00377">
    <property type="entry name" value="ant_ant_sig"/>
    <property type="match status" value="1"/>
</dbReference>
<dbReference type="InterPro" id="IPR036513">
    <property type="entry name" value="STAS_dom_sf"/>
</dbReference>
<dbReference type="PROSITE" id="PS50801">
    <property type="entry name" value="STAS"/>
    <property type="match status" value="1"/>
</dbReference>
<dbReference type="PANTHER" id="PTHR33495:SF2">
    <property type="entry name" value="ANTI-SIGMA FACTOR ANTAGONIST TM_1081-RELATED"/>
    <property type="match status" value="1"/>
</dbReference>
<accession>A0ABT4BCB3</accession>
<keyword evidence="5" id="KW-1185">Reference proteome</keyword>
<protein>
    <recommendedName>
        <fullName evidence="2">Anti-sigma factor antagonist</fullName>
    </recommendedName>
</protein>
<sequence length="113" mass="12513">MDDDYFTIRRKAAAPGSDGVVESYVELTGELDIGARDAVREVLLDIVDRESSRRTMVDLKDVAFIDSEAISAILDGYVAAQQVGKTLVLINANGVVRRVFHIIGMDELMRDLR</sequence>
<dbReference type="Gene3D" id="3.30.750.24">
    <property type="entry name" value="STAS domain"/>
    <property type="match status" value="1"/>
</dbReference>
<dbReference type="CDD" id="cd07043">
    <property type="entry name" value="STAS_anti-anti-sigma_factors"/>
    <property type="match status" value="1"/>
</dbReference>
<dbReference type="Proteomes" id="UP001151002">
    <property type="component" value="Unassembled WGS sequence"/>
</dbReference>
<dbReference type="RefSeq" id="WP_267568707.1">
    <property type="nucleotide sequence ID" value="NZ_JAPNTZ010000018.1"/>
</dbReference>
<name>A0ABT4BCB3_9ACTN</name>
<dbReference type="EMBL" id="JAPNTZ010000018">
    <property type="protein sequence ID" value="MCY1144155.1"/>
    <property type="molecule type" value="Genomic_DNA"/>
</dbReference>
<gene>
    <name evidence="4" type="ORF">OWR29_39700</name>
</gene>
<proteinExistence type="inferred from homology"/>
<organism evidence="4 5">
    <name type="scientific">Paractinoplanes pyxinae</name>
    <dbReference type="NCBI Taxonomy" id="2997416"/>
    <lineage>
        <taxon>Bacteria</taxon>
        <taxon>Bacillati</taxon>
        <taxon>Actinomycetota</taxon>
        <taxon>Actinomycetes</taxon>
        <taxon>Micromonosporales</taxon>
        <taxon>Micromonosporaceae</taxon>
        <taxon>Paractinoplanes</taxon>
    </lineage>
</organism>
<evidence type="ECO:0000259" key="3">
    <source>
        <dbReference type="PROSITE" id="PS50801"/>
    </source>
</evidence>
<dbReference type="InterPro" id="IPR003658">
    <property type="entry name" value="Anti-sigma_ant"/>
</dbReference>
<comment type="similarity">
    <text evidence="1 2">Belongs to the anti-sigma-factor antagonist family.</text>
</comment>
<dbReference type="PANTHER" id="PTHR33495">
    <property type="entry name" value="ANTI-SIGMA FACTOR ANTAGONIST TM_1081-RELATED-RELATED"/>
    <property type="match status" value="1"/>
</dbReference>
<evidence type="ECO:0000313" key="5">
    <source>
        <dbReference type="Proteomes" id="UP001151002"/>
    </source>
</evidence>